<evidence type="ECO:0000313" key="1">
    <source>
        <dbReference type="EMBL" id="NKS24767.1"/>
    </source>
</evidence>
<protein>
    <submittedName>
        <fullName evidence="1">Uncharacterized protein</fullName>
    </submittedName>
</protein>
<evidence type="ECO:0000313" key="2">
    <source>
        <dbReference type="Proteomes" id="UP000605618"/>
    </source>
</evidence>
<proteinExistence type="predicted"/>
<name>A0AAE4ZCM8_RHOHA</name>
<accession>A0AAE4ZCM8</accession>
<comment type="caution">
    <text evidence="1">The sequence shown here is derived from an EMBL/GenBank/DDBJ whole genome shotgun (WGS) entry which is preliminary data.</text>
</comment>
<dbReference type="AlphaFoldDB" id="A0AAE4ZCM8"/>
<reference evidence="1" key="1">
    <citation type="journal article" date="2020" name="Environ. Microbiol.">
        <title>The novel and transferable erm(51) gene confers Macrolides, Lincosamides, and Streptogramins B (MLSB) resistance to clonal Rhodococcus equi in the environment.</title>
        <authorList>
            <person name="Huber L."/>
            <person name="Giguere S."/>
            <person name="Slovis N.M."/>
            <person name="Alvarez-Narvaez S."/>
            <person name="Hart K.A."/>
            <person name="Greiter M."/>
            <person name="Morris E.R.A."/>
            <person name="Cohen N.D."/>
        </authorList>
    </citation>
    <scope>NUCLEOTIDE SEQUENCE</scope>
    <source>
        <strain evidence="1">Lh_141_1</strain>
    </source>
</reference>
<sequence length="115" mass="12711">MTGDEAAELLDLDASASSPVLDDLRTTGQLIGFPTHNGAYLYPAFQFDTQRHKIYDVVRHANRRLYVNKDPYGAASWWLTPTEILDGNSPLDDLAYGILTRVAVDNIVAAQRSGM</sequence>
<dbReference type="EMBL" id="WUYZ01000001">
    <property type="protein sequence ID" value="NKS24767.1"/>
    <property type="molecule type" value="Genomic_DNA"/>
</dbReference>
<gene>
    <name evidence="1" type="ORF">GS505_02620</name>
</gene>
<dbReference type="Proteomes" id="UP000605618">
    <property type="component" value="Unassembled WGS sequence"/>
</dbReference>
<organism evidence="1 2">
    <name type="scientific">Rhodococcus hoagii</name>
    <name type="common">Corynebacterium equii</name>
    <dbReference type="NCBI Taxonomy" id="43767"/>
    <lineage>
        <taxon>Bacteria</taxon>
        <taxon>Bacillati</taxon>
        <taxon>Actinomycetota</taxon>
        <taxon>Actinomycetes</taxon>
        <taxon>Mycobacteriales</taxon>
        <taxon>Nocardiaceae</taxon>
        <taxon>Prescottella</taxon>
    </lineage>
</organism>
<dbReference type="RefSeq" id="WP_139812920.1">
    <property type="nucleotide sequence ID" value="NZ_JAVBWU010000005.1"/>
</dbReference>